<name>A0AAV1S815_9ROSI</name>
<organism evidence="1 2">
    <name type="scientific">Dovyalis caffra</name>
    <dbReference type="NCBI Taxonomy" id="77055"/>
    <lineage>
        <taxon>Eukaryota</taxon>
        <taxon>Viridiplantae</taxon>
        <taxon>Streptophyta</taxon>
        <taxon>Embryophyta</taxon>
        <taxon>Tracheophyta</taxon>
        <taxon>Spermatophyta</taxon>
        <taxon>Magnoliopsida</taxon>
        <taxon>eudicotyledons</taxon>
        <taxon>Gunneridae</taxon>
        <taxon>Pentapetalae</taxon>
        <taxon>rosids</taxon>
        <taxon>fabids</taxon>
        <taxon>Malpighiales</taxon>
        <taxon>Salicaceae</taxon>
        <taxon>Flacourtieae</taxon>
        <taxon>Dovyalis</taxon>
    </lineage>
</organism>
<gene>
    <name evidence="1" type="ORF">DCAF_LOCUS19737</name>
</gene>
<dbReference type="Proteomes" id="UP001314170">
    <property type="component" value="Unassembled WGS sequence"/>
</dbReference>
<feature type="non-terminal residue" evidence="1">
    <location>
        <position position="1"/>
    </location>
</feature>
<evidence type="ECO:0000313" key="1">
    <source>
        <dbReference type="EMBL" id="CAK7347057.1"/>
    </source>
</evidence>
<reference evidence="1 2" key="1">
    <citation type="submission" date="2024-01" db="EMBL/GenBank/DDBJ databases">
        <authorList>
            <person name="Waweru B."/>
        </authorList>
    </citation>
    <scope>NUCLEOTIDE SEQUENCE [LARGE SCALE GENOMIC DNA]</scope>
</reference>
<dbReference type="EMBL" id="CAWUPB010001173">
    <property type="protein sequence ID" value="CAK7347057.1"/>
    <property type="molecule type" value="Genomic_DNA"/>
</dbReference>
<sequence length="67" mass="7313">HDIHQVWVRLWSWNKTVMMKVKSDGACCCNDEPRGGGGKMRDDDGDCYKGGGDRRGAVAIDGGMLLS</sequence>
<proteinExistence type="predicted"/>
<keyword evidence="2" id="KW-1185">Reference proteome</keyword>
<accession>A0AAV1S815</accession>
<comment type="caution">
    <text evidence="1">The sequence shown here is derived from an EMBL/GenBank/DDBJ whole genome shotgun (WGS) entry which is preliminary data.</text>
</comment>
<protein>
    <submittedName>
        <fullName evidence="1">Uncharacterized protein</fullName>
    </submittedName>
</protein>
<evidence type="ECO:0000313" key="2">
    <source>
        <dbReference type="Proteomes" id="UP001314170"/>
    </source>
</evidence>
<dbReference type="AlphaFoldDB" id="A0AAV1S815"/>